<evidence type="ECO:0000256" key="6">
    <source>
        <dbReference type="ARBA" id="ARBA00023136"/>
    </source>
</evidence>
<dbReference type="InterPro" id="IPR000620">
    <property type="entry name" value="EamA_dom"/>
</dbReference>
<keyword evidence="6 7" id="KW-0472">Membrane</keyword>
<dbReference type="EMBL" id="AXCW01000037">
    <property type="protein sequence ID" value="EYR64331.1"/>
    <property type="molecule type" value="Genomic_DNA"/>
</dbReference>
<evidence type="ECO:0000256" key="2">
    <source>
        <dbReference type="ARBA" id="ARBA00007362"/>
    </source>
</evidence>
<gene>
    <name evidence="9" type="ORF">N866_12525</name>
</gene>
<dbReference type="AlphaFoldDB" id="A0A021VT49"/>
<name>A0A021VT49_9CELL</name>
<dbReference type="PANTHER" id="PTHR42920:SF5">
    <property type="entry name" value="EAMA DOMAIN-CONTAINING PROTEIN"/>
    <property type="match status" value="1"/>
</dbReference>
<evidence type="ECO:0000256" key="1">
    <source>
        <dbReference type="ARBA" id="ARBA00004651"/>
    </source>
</evidence>
<feature type="transmembrane region" description="Helical" evidence="7">
    <location>
        <begin position="143"/>
        <end position="161"/>
    </location>
</feature>
<feature type="transmembrane region" description="Helical" evidence="7">
    <location>
        <begin position="173"/>
        <end position="193"/>
    </location>
</feature>
<accession>A0A021VT49</accession>
<keyword evidence="10" id="KW-1185">Reference proteome</keyword>
<feature type="transmembrane region" description="Helical" evidence="7">
    <location>
        <begin position="237"/>
        <end position="255"/>
    </location>
</feature>
<evidence type="ECO:0000256" key="5">
    <source>
        <dbReference type="ARBA" id="ARBA00022989"/>
    </source>
</evidence>
<comment type="caution">
    <text evidence="9">The sequence shown here is derived from an EMBL/GenBank/DDBJ whole genome shotgun (WGS) entry which is preliminary data.</text>
</comment>
<sequence>MLLLLVAAVWGSTYLAAKGIVTPGTVVAVLALRFALTAVAMVPFSLRSRAPRPRGETAAGVLLGLVLATILTFETYGIAHTSATNAGLIISLTIVMTPLLESVVGRSWLPRAFFAATAVTVLGVALLASGSGDGFSAPALGDWLVLVAAAVRAVHVVLMHRRTAGRAYDSGRLTHVQMTTAAGVFVLASLAVGEPPTVVAASFGAAQWAALVYLALVGTVFAFAVQMWAVRRTSGSRVSLLLGTEPLWALVVGLALGGDRLGPAGVVGAVLVVVGTAWGQGVEQRHRAAGGGRIGRCAPDGETVRSSARSRRVLRS</sequence>
<evidence type="ECO:0000256" key="4">
    <source>
        <dbReference type="ARBA" id="ARBA00022692"/>
    </source>
</evidence>
<dbReference type="InterPro" id="IPR051258">
    <property type="entry name" value="Diverse_Substrate_Transporter"/>
</dbReference>
<evidence type="ECO:0000313" key="10">
    <source>
        <dbReference type="Proteomes" id="UP000019753"/>
    </source>
</evidence>
<reference evidence="9 10" key="1">
    <citation type="submission" date="2014-01" db="EMBL/GenBank/DDBJ databases">
        <title>Actinotalea ferrariae CF5-4.</title>
        <authorList>
            <person name="Chen F."/>
            <person name="Li Y."/>
            <person name="Wang G."/>
        </authorList>
    </citation>
    <scope>NUCLEOTIDE SEQUENCE [LARGE SCALE GENOMIC DNA]</scope>
    <source>
        <strain evidence="9 10">CF5-4</strain>
    </source>
</reference>
<dbReference type="Proteomes" id="UP000019753">
    <property type="component" value="Unassembled WGS sequence"/>
</dbReference>
<dbReference type="InterPro" id="IPR037185">
    <property type="entry name" value="EmrE-like"/>
</dbReference>
<feature type="domain" description="EamA" evidence="8">
    <location>
        <begin position="140"/>
        <end position="277"/>
    </location>
</feature>
<feature type="domain" description="EamA" evidence="8">
    <location>
        <begin position="2"/>
        <end position="127"/>
    </location>
</feature>
<feature type="transmembrane region" description="Helical" evidence="7">
    <location>
        <begin position="261"/>
        <end position="279"/>
    </location>
</feature>
<keyword evidence="3" id="KW-1003">Cell membrane</keyword>
<comment type="similarity">
    <text evidence="2">Belongs to the EamA transporter family.</text>
</comment>
<feature type="transmembrane region" description="Helical" evidence="7">
    <location>
        <begin position="82"/>
        <end position="100"/>
    </location>
</feature>
<evidence type="ECO:0000313" key="9">
    <source>
        <dbReference type="EMBL" id="EYR64331.1"/>
    </source>
</evidence>
<evidence type="ECO:0000256" key="7">
    <source>
        <dbReference type="SAM" id="Phobius"/>
    </source>
</evidence>
<feature type="transmembrane region" description="Helical" evidence="7">
    <location>
        <begin position="205"/>
        <end position="225"/>
    </location>
</feature>
<proteinExistence type="inferred from homology"/>
<evidence type="ECO:0000256" key="3">
    <source>
        <dbReference type="ARBA" id="ARBA00022475"/>
    </source>
</evidence>
<dbReference type="Pfam" id="PF00892">
    <property type="entry name" value="EamA"/>
    <property type="match status" value="2"/>
</dbReference>
<evidence type="ECO:0000259" key="8">
    <source>
        <dbReference type="Pfam" id="PF00892"/>
    </source>
</evidence>
<dbReference type="GO" id="GO:0005886">
    <property type="term" value="C:plasma membrane"/>
    <property type="evidence" value="ECO:0007669"/>
    <property type="project" value="UniProtKB-SubCell"/>
</dbReference>
<keyword evidence="5 7" id="KW-1133">Transmembrane helix</keyword>
<keyword evidence="4 7" id="KW-0812">Transmembrane</keyword>
<feature type="transmembrane region" description="Helical" evidence="7">
    <location>
        <begin position="112"/>
        <end position="131"/>
    </location>
</feature>
<feature type="transmembrane region" description="Helical" evidence="7">
    <location>
        <begin position="58"/>
        <end position="76"/>
    </location>
</feature>
<comment type="subcellular location">
    <subcellularLocation>
        <location evidence="1">Cell membrane</location>
        <topology evidence="1">Multi-pass membrane protein</topology>
    </subcellularLocation>
</comment>
<dbReference type="SUPFAM" id="SSF103481">
    <property type="entry name" value="Multidrug resistance efflux transporter EmrE"/>
    <property type="match status" value="2"/>
</dbReference>
<protein>
    <recommendedName>
        <fullName evidence="8">EamA domain-containing protein</fullName>
    </recommendedName>
</protein>
<organism evidence="9 10">
    <name type="scientific">Actinotalea ferrariae CF5-4</name>
    <dbReference type="NCBI Taxonomy" id="948458"/>
    <lineage>
        <taxon>Bacteria</taxon>
        <taxon>Bacillati</taxon>
        <taxon>Actinomycetota</taxon>
        <taxon>Actinomycetes</taxon>
        <taxon>Micrococcales</taxon>
        <taxon>Cellulomonadaceae</taxon>
        <taxon>Actinotalea</taxon>
    </lineage>
</organism>
<dbReference type="PANTHER" id="PTHR42920">
    <property type="entry name" value="OS03G0707200 PROTEIN-RELATED"/>
    <property type="match status" value="1"/>
</dbReference>